<gene>
    <name evidence="5" type="ORF">SAMN00768000_3780</name>
</gene>
<dbReference type="InterPro" id="IPR014036">
    <property type="entry name" value="DeoR-like_C"/>
</dbReference>
<dbReference type="InterPro" id="IPR036390">
    <property type="entry name" value="WH_DNA-bd_sf"/>
</dbReference>
<dbReference type="AlphaFoldDB" id="A0A1W1WPS5"/>
<keyword evidence="6" id="KW-1185">Reference proteome</keyword>
<dbReference type="SMART" id="SM00420">
    <property type="entry name" value="HTH_DEOR"/>
    <property type="match status" value="1"/>
</dbReference>
<dbReference type="InterPro" id="IPR050313">
    <property type="entry name" value="Carb_Metab_HTH_regulators"/>
</dbReference>
<dbReference type="InterPro" id="IPR018356">
    <property type="entry name" value="Tscrpt_reg_HTH_DeoR_CS"/>
</dbReference>
<keyword evidence="1" id="KW-0805">Transcription regulation</keyword>
<dbReference type="SUPFAM" id="SSF46785">
    <property type="entry name" value="Winged helix' DNA-binding domain"/>
    <property type="match status" value="1"/>
</dbReference>
<dbReference type="Pfam" id="PF08220">
    <property type="entry name" value="HTH_DeoR"/>
    <property type="match status" value="1"/>
</dbReference>
<evidence type="ECO:0000256" key="3">
    <source>
        <dbReference type="ARBA" id="ARBA00023163"/>
    </source>
</evidence>
<keyword evidence="2" id="KW-0238">DNA-binding</keyword>
<dbReference type="InterPro" id="IPR001034">
    <property type="entry name" value="DeoR_HTH"/>
</dbReference>
<dbReference type="Pfam" id="PF00455">
    <property type="entry name" value="DeoRC"/>
    <property type="match status" value="1"/>
</dbReference>
<organism evidence="5 6">
    <name type="scientific">Sulfobacillus thermosulfidooxidans (strain DSM 9293 / VKM B-1269 / AT-1)</name>
    <dbReference type="NCBI Taxonomy" id="929705"/>
    <lineage>
        <taxon>Bacteria</taxon>
        <taxon>Bacillati</taxon>
        <taxon>Bacillota</taxon>
        <taxon>Clostridia</taxon>
        <taxon>Eubacteriales</taxon>
        <taxon>Clostridiales Family XVII. Incertae Sedis</taxon>
        <taxon>Sulfobacillus</taxon>
    </lineage>
</organism>
<dbReference type="InterPro" id="IPR036388">
    <property type="entry name" value="WH-like_DNA-bd_sf"/>
</dbReference>
<dbReference type="PANTHER" id="PTHR30363">
    <property type="entry name" value="HTH-TYPE TRANSCRIPTIONAL REGULATOR SRLR-RELATED"/>
    <property type="match status" value="1"/>
</dbReference>
<dbReference type="PROSITE" id="PS00894">
    <property type="entry name" value="HTH_DEOR_1"/>
    <property type="match status" value="1"/>
</dbReference>
<evidence type="ECO:0000256" key="2">
    <source>
        <dbReference type="ARBA" id="ARBA00023125"/>
    </source>
</evidence>
<dbReference type="EMBL" id="FWWY01000002">
    <property type="protein sequence ID" value="SMC08236.1"/>
    <property type="molecule type" value="Genomic_DNA"/>
</dbReference>
<evidence type="ECO:0000259" key="4">
    <source>
        <dbReference type="PROSITE" id="PS51000"/>
    </source>
</evidence>
<evidence type="ECO:0000313" key="5">
    <source>
        <dbReference type="EMBL" id="SMC08236.1"/>
    </source>
</evidence>
<dbReference type="Gene3D" id="3.40.50.1360">
    <property type="match status" value="1"/>
</dbReference>
<dbReference type="InterPro" id="IPR037171">
    <property type="entry name" value="NagB/RpiA_transferase-like"/>
</dbReference>
<protein>
    <submittedName>
        <fullName evidence="5">Transcriptional regulator, DeoR family</fullName>
    </submittedName>
</protein>
<accession>A0A1W1WPS5</accession>
<dbReference type="Gene3D" id="1.10.10.10">
    <property type="entry name" value="Winged helix-like DNA-binding domain superfamily/Winged helix DNA-binding domain"/>
    <property type="match status" value="1"/>
</dbReference>
<dbReference type="SMART" id="SM01134">
    <property type="entry name" value="DeoRC"/>
    <property type="match status" value="1"/>
</dbReference>
<reference evidence="6" key="1">
    <citation type="submission" date="2017-04" db="EMBL/GenBank/DDBJ databases">
        <authorList>
            <person name="Varghese N."/>
            <person name="Submissions S."/>
        </authorList>
    </citation>
    <scope>NUCLEOTIDE SEQUENCE [LARGE SCALE GENOMIC DNA]</scope>
    <source>
        <strain evidence="6">DSM 9293</strain>
    </source>
</reference>
<dbReference type="PANTHER" id="PTHR30363:SF44">
    <property type="entry name" value="AGA OPERON TRANSCRIPTIONAL REPRESSOR-RELATED"/>
    <property type="match status" value="1"/>
</dbReference>
<dbReference type="RefSeq" id="WP_084662349.1">
    <property type="nucleotide sequence ID" value="NZ_FWWY01000002.1"/>
</dbReference>
<dbReference type="Proteomes" id="UP000192660">
    <property type="component" value="Unassembled WGS sequence"/>
</dbReference>
<dbReference type="SUPFAM" id="SSF100950">
    <property type="entry name" value="NagB/RpiA/CoA transferase-like"/>
    <property type="match status" value="1"/>
</dbReference>
<evidence type="ECO:0000256" key="1">
    <source>
        <dbReference type="ARBA" id="ARBA00023015"/>
    </source>
</evidence>
<evidence type="ECO:0000313" key="6">
    <source>
        <dbReference type="Proteomes" id="UP000192660"/>
    </source>
</evidence>
<dbReference type="GO" id="GO:0003677">
    <property type="term" value="F:DNA binding"/>
    <property type="evidence" value="ECO:0007669"/>
    <property type="project" value="UniProtKB-KW"/>
</dbReference>
<name>A0A1W1WPS5_SULTA</name>
<sequence length="277" mass="30416">MMTSPSDAPRNARERQLAILSRLKQAGTITVQELADTFSCSLATIRRDIHELMMREPQIRRYHGAVGLDIQDTEQWFHDKTALFPEEKDDLAALVVEWLPEGAVIGLNGGTTTTRVATQLAKNPKALTVVTNAINIAYQLTQAEIPVVVIGGDLRPYNYETTGSMALQGLTGLHLDWAILGANGVHPRVGITTTASDEAVLGQGFRRAADHVLIIADHSKMQRNALYRMLAWNDIDYVATGCQAASLLKEWPVMPHPTMNAAQTVGIWQTVALEDHT</sequence>
<dbReference type="PROSITE" id="PS51000">
    <property type="entry name" value="HTH_DEOR_2"/>
    <property type="match status" value="1"/>
</dbReference>
<dbReference type="GO" id="GO:0003700">
    <property type="term" value="F:DNA-binding transcription factor activity"/>
    <property type="evidence" value="ECO:0007669"/>
    <property type="project" value="InterPro"/>
</dbReference>
<dbReference type="OrthoDB" id="9797223at2"/>
<proteinExistence type="predicted"/>
<keyword evidence="3" id="KW-0804">Transcription</keyword>
<feature type="domain" description="HTH deoR-type" evidence="4">
    <location>
        <begin position="12"/>
        <end position="68"/>
    </location>
</feature>